<gene>
    <name evidence="2" type="ORF">B0T18DRAFT_389742</name>
</gene>
<dbReference type="Proteomes" id="UP001172155">
    <property type="component" value="Unassembled WGS sequence"/>
</dbReference>
<name>A0AA40K8T1_9PEZI</name>
<keyword evidence="3" id="KW-1185">Reference proteome</keyword>
<comment type="caution">
    <text evidence="2">The sequence shown here is derived from an EMBL/GenBank/DDBJ whole genome shotgun (WGS) entry which is preliminary data.</text>
</comment>
<dbReference type="GO" id="GO:0003676">
    <property type="term" value="F:nucleic acid binding"/>
    <property type="evidence" value="ECO:0007669"/>
    <property type="project" value="InterPro"/>
</dbReference>
<accession>A0AA40K8T1</accession>
<evidence type="ECO:0000313" key="2">
    <source>
        <dbReference type="EMBL" id="KAK0750299.1"/>
    </source>
</evidence>
<proteinExistence type="predicted"/>
<dbReference type="InterPro" id="IPR036397">
    <property type="entry name" value="RNaseH_sf"/>
</dbReference>
<dbReference type="AlphaFoldDB" id="A0AA40K8T1"/>
<sequence length="101" mass="11981">MEVHQRDWQTLAGEGNRDRLVSILKEDNTPAHMHRGNATLMNLMDVLRLLWCPNSPDLNMIEPTWFYLKRQTAKKGAPQSRKQANKAWRKAWREMPQERIQ</sequence>
<feature type="compositionally biased region" description="Basic and acidic residues" evidence="1">
    <location>
        <begin position="91"/>
        <end position="101"/>
    </location>
</feature>
<evidence type="ECO:0000256" key="1">
    <source>
        <dbReference type="SAM" id="MobiDB-lite"/>
    </source>
</evidence>
<reference evidence="2" key="1">
    <citation type="submission" date="2023-06" db="EMBL/GenBank/DDBJ databases">
        <title>Genome-scale phylogeny and comparative genomics of the fungal order Sordariales.</title>
        <authorList>
            <consortium name="Lawrence Berkeley National Laboratory"/>
            <person name="Hensen N."/>
            <person name="Bonometti L."/>
            <person name="Westerberg I."/>
            <person name="Brannstrom I.O."/>
            <person name="Guillou S."/>
            <person name="Cros-Aarteil S."/>
            <person name="Calhoun S."/>
            <person name="Haridas S."/>
            <person name="Kuo A."/>
            <person name="Mondo S."/>
            <person name="Pangilinan J."/>
            <person name="Riley R."/>
            <person name="LaButti K."/>
            <person name="Andreopoulos B."/>
            <person name="Lipzen A."/>
            <person name="Chen C."/>
            <person name="Yanf M."/>
            <person name="Daum C."/>
            <person name="Ng V."/>
            <person name="Clum A."/>
            <person name="Steindorff A."/>
            <person name="Ohm R."/>
            <person name="Martin F."/>
            <person name="Silar P."/>
            <person name="Natvig D."/>
            <person name="Lalanne C."/>
            <person name="Gautier V."/>
            <person name="Ament-velasquez S.L."/>
            <person name="Kruys A."/>
            <person name="Hutchinson M.I."/>
            <person name="Powell A.J."/>
            <person name="Barry K."/>
            <person name="Miller A.N."/>
            <person name="Grigoriev I.V."/>
            <person name="Debuchy R."/>
            <person name="Gladieux P."/>
            <person name="Thoren M.H."/>
            <person name="Johannesson H."/>
        </authorList>
    </citation>
    <scope>NUCLEOTIDE SEQUENCE</scope>
    <source>
        <strain evidence="2">SMH3187-1</strain>
    </source>
</reference>
<evidence type="ECO:0008006" key="4">
    <source>
        <dbReference type="Google" id="ProtNLM"/>
    </source>
</evidence>
<dbReference type="EMBL" id="JAUKUD010000003">
    <property type="protein sequence ID" value="KAK0750299.1"/>
    <property type="molecule type" value="Genomic_DNA"/>
</dbReference>
<protein>
    <recommendedName>
        <fullName evidence="4">Tc1-like transposase DDE domain-containing protein</fullName>
    </recommendedName>
</protein>
<evidence type="ECO:0000313" key="3">
    <source>
        <dbReference type="Proteomes" id="UP001172155"/>
    </source>
</evidence>
<feature type="region of interest" description="Disordered" evidence="1">
    <location>
        <begin position="73"/>
        <end position="101"/>
    </location>
</feature>
<organism evidence="2 3">
    <name type="scientific">Schizothecium vesticola</name>
    <dbReference type="NCBI Taxonomy" id="314040"/>
    <lineage>
        <taxon>Eukaryota</taxon>
        <taxon>Fungi</taxon>
        <taxon>Dikarya</taxon>
        <taxon>Ascomycota</taxon>
        <taxon>Pezizomycotina</taxon>
        <taxon>Sordariomycetes</taxon>
        <taxon>Sordariomycetidae</taxon>
        <taxon>Sordariales</taxon>
        <taxon>Schizotheciaceae</taxon>
        <taxon>Schizothecium</taxon>
    </lineage>
</organism>
<dbReference type="Gene3D" id="3.30.420.10">
    <property type="entry name" value="Ribonuclease H-like superfamily/Ribonuclease H"/>
    <property type="match status" value="1"/>
</dbReference>